<evidence type="ECO:0000313" key="2">
    <source>
        <dbReference type="Proteomes" id="UP001167796"/>
    </source>
</evidence>
<gene>
    <name evidence="1" type="ORF">Q5H92_13695</name>
</gene>
<dbReference type="Proteomes" id="UP001167796">
    <property type="component" value="Unassembled WGS sequence"/>
</dbReference>
<evidence type="ECO:0000313" key="1">
    <source>
        <dbReference type="EMBL" id="MDO7847418.1"/>
    </source>
</evidence>
<dbReference type="PANTHER" id="PTHR35580:SF1">
    <property type="entry name" value="PHYTASE-LIKE DOMAIN-CONTAINING PROTEIN"/>
    <property type="match status" value="1"/>
</dbReference>
<comment type="caution">
    <text evidence="1">The sequence shown here is derived from an EMBL/GenBank/DDBJ whole genome shotgun (WGS) entry which is preliminary data.</text>
</comment>
<protein>
    <submittedName>
        <fullName evidence="1">Uncharacterized protein</fullName>
    </submittedName>
</protein>
<organism evidence="1 2">
    <name type="scientific">Hymenobacter mellowenesis</name>
    <dbReference type="NCBI Taxonomy" id="3063995"/>
    <lineage>
        <taxon>Bacteria</taxon>
        <taxon>Pseudomonadati</taxon>
        <taxon>Bacteroidota</taxon>
        <taxon>Cytophagia</taxon>
        <taxon>Cytophagales</taxon>
        <taxon>Hymenobacteraceae</taxon>
        <taxon>Hymenobacter</taxon>
    </lineage>
</organism>
<reference evidence="1" key="1">
    <citation type="submission" date="2023-07" db="EMBL/GenBank/DDBJ databases">
        <authorList>
            <person name="Kim M.K."/>
        </authorList>
    </citation>
    <scope>NUCLEOTIDE SEQUENCE</scope>
    <source>
        <strain evidence="1">M29</strain>
    </source>
</reference>
<dbReference type="PANTHER" id="PTHR35580">
    <property type="entry name" value="CELL SURFACE GLYCOPROTEIN (S-LAYER PROTEIN)-LIKE PROTEIN"/>
    <property type="match status" value="1"/>
</dbReference>
<dbReference type="EMBL" id="JAUQSX010000006">
    <property type="protein sequence ID" value="MDO7847418.1"/>
    <property type="molecule type" value="Genomic_DNA"/>
</dbReference>
<sequence>MTATVAANGSVYAVGVLVHYEQSEGDPESGPVSTGSTAFVAKWNPTTQRLLWLVQMGSRFRDEGTPAALVVQDSIVYVLGQFDAASQGFGHPVRATGRGDVFVTRLTDHGTHATANWTQPLGYPNRYTWARHLACDGAAVYVAGTTEEVESRLDPATSQWLPRASRAFVAKLTDAGTRALPGWQHTWDVRRGYHEVVALATQRGRVYLATNTWQPTPSPSEPQGWRGEGMLPAHANYRVHLTQFRSQGAGYRIGWTHTEAGQGAGLALAGNALYVTGRADADHAFGHPPADAQDVPGDLFVAKLVVTGTTVQTAWVQRLRGTGHDEYARMPYVAVRGRRVYLAGIFALPRLALDSVVLRNSNRNSGNRNLFVAQLTDAGATSRFDWAHRLGNEHAADFGAFALDGPRLYISGYFQGYRNLPVLLGKQQFLVPYENVGDGVLLQGWLPVGP</sequence>
<name>A0ABT9AC42_9BACT</name>
<keyword evidence="2" id="KW-1185">Reference proteome</keyword>
<proteinExistence type="predicted"/>
<dbReference type="InterPro" id="IPR052918">
    <property type="entry name" value="Motility_Chemotaxis_Reg"/>
</dbReference>
<accession>A0ABT9AC42</accession>